<dbReference type="AlphaFoldDB" id="A0A1W9KNM1"/>
<reference evidence="1 2" key="1">
    <citation type="submission" date="2017-01" db="EMBL/GenBank/DDBJ databases">
        <title>Novel large sulfur bacteria in the metagenomes of groundwater-fed chemosynthetic microbial mats in the Lake Huron basin.</title>
        <authorList>
            <person name="Sharrar A.M."/>
            <person name="Flood B.E."/>
            <person name="Bailey J.V."/>
            <person name="Jones D.S."/>
            <person name="Biddanda B."/>
            <person name="Ruberg S.A."/>
            <person name="Marcus D.N."/>
            <person name="Dick G.J."/>
        </authorList>
    </citation>
    <scope>NUCLEOTIDE SEQUENCE [LARGE SCALE GENOMIC DNA]</scope>
    <source>
        <strain evidence="1">A7</strain>
    </source>
</reference>
<gene>
    <name evidence="1" type="ORF">BWK72_20705</name>
</gene>
<name>A0A1W9KNM1_9BURK</name>
<dbReference type="Proteomes" id="UP000192505">
    <property type="component" value="Unassembled WGS sequence"/>
</dbReference>
<evidence type="ECO:0000313" key="2">
    <source>
        <dbReference type="Proteomes" id="UP000192505"/>
    </source>
</evidence>
<dbReference type="EMBL" id="MTEI01000038">
    <property type="protein sequence ID" value="OQW85756.1"/>
    <property type="molecule type" value="Genomic_DNA"/>
</dbReference>
<proteinExistence type="predicted"/>
<evidence type="ECO:0000313" key="1">
    <source>
        <dbReference type="EMBL" id="OQW85756.1"/>
    </source>
</evidence>
<protein>
    <submittedName>
        <fullName evidence="1">Pirin</fullName>
    </submittedName>
</protein>
<sequence length="289" mass="32134">MAKQLSPQSIDSLINQALAIEDDDAREAGALGFMARAMVQATLPHRAVAGNEFERRNGAFTLTLQAPSKIGLPYGSIPRLLLAWVTTEAVKTKSRELELGDSMSGFMAELGLTPTGGANGSITRLKNQTRRLFSATVTASYEDDKQMADMGYRLADRSVLWWHSKDPEQAGLWKSTVTLSEHFFNEVIDRPVPIDMRAIKALKQSPMALDIYTWLTYRVSYLKRPTVIPWSSLALQFGSDYSRLRDFKQAFIGELKKVAMVYGQVQVEVAEHGLIVKPSLTHITRKVGA</sequence>
<accession>A0A1W9KNM1</accession>
<dbReference type="Pfam" id="PF04796">
    <property type="entry name" value="RepA_C"/>
    <property type="match status" value="1"/>
</dbReference>
<organism evidence="1 2">
    <name type="scientific">Rhodoferax ferrireducens</name>
    <dbReference type="NCBI Taxonomy" id="192843"/>
    <lineage>
        <taxon>Bacteria</taxon>
        <taxon>Pseudomonadati</taxon>
        <taxon>Pseudomonadota</taxon>
        <taxon>Betaproteobacteria</taxon>
        <taxon>Burkholderiales</taxon>
        <taxon>Comamonadaceae</taxon>
        <taxon>Rhodoferax</taxon>
    </lineage>
</organism>
<comment type="caution">
    <text evidence="1">The sequence shown here is derived from an EMBL/GenBank/DDBJ whole genome shotgun (WGS) entry which is preliminary data.</text>
</comment>
<dbReference type="InterPro" id="IPR006881">
    <property type="entry name" value="RepA_C"/>
</dbReference>